<comment type="caution">
    <text evidence="1">The sequence shown here is derived from an EMBL/GenBank/DDBJ whole genome shotgun (WGS) entry which is preliminary data.</text>
</comment>
<dbReference type="AlphaFoldDB" id="A0A7W7K4T3"/>
<dbReference type="EMBL" id="JACHLN010000004">
    <property type="protein sequence ID" value="MBB4841044.1"/>
    <property type="molecule type" value="Genomic_DNA"/>
</dbReference>
<dbReference type="RefSeq" id="WP_260396284.1">
    <property type="nucleotide sequence ID" value="NZ_JACHLN010000004.1"/>
</dbReference>
<reference evidence="1 2" key="1">
    <citation type="submission" date="2020-08" db="EMBL/GenBank/DDBJ databases">
        <title>Functional genomics of gut bacteria from endangered species of beetles.</title>
        <authorList>
            <person name="Carlos-Shanley C."/>
        </authorList>
    </citation>
    <scope>NUCLEOTIDE SEQUENCE [LARGE SCALE GENOMIC DNA]</scope>
    <source>
        <strain evidence="1 2">S00224</strain>
    </source>
</reference>
<evidence type="ECO:0000313" key="2">
    <source>
        <dbReference type="Proteomes" id="UP000575241"/>
    </source>
</evidence>
<dbReference type="Proteomes" id="UP000575241">
    <property type="component" value="Unassembled WGS sequence"/>
</dbReference>
<sequence>MAGSSSTVQTWVVHNKHEMPNPFSVASSLLLVVAAPAAAPAGAPDWDAVRVAFQQDQQQQQQRVTIQVPRVTITSSATIVVRRAPRVIEKKTKDCVKVQDIAGFAGVNTQESVDLVLRDGSLLRAKLGRNCPALGFYNGFYVKTNKDQKICAGRDSIRTRAGRSCDVEAFKTLELAR</sequence>
<keyword evidence="2" id="KW-1185">Reference proteome</keyword>
<protein>
    <submittedName>
        <fullName evidence="1">Uncharacterized protein</fullName>
    </submittedName>
</protein>
<proteinExistence type="predicted"/>
<gene>
    <name evidence="1" type="ORF">HNP52_004141</name>
</gene>
<accession>A0A7W7K4T3</accession>
<name>A0A7W7K4T3_9SPHN</name>
<organism evidence="1 2">
    <name type="scientific">Sphingomonas kyeonggiensis</name>
    <dbReference type="NCBI Taxonomy" id="1268553"/>
    <lineage>
        <taxon>Bacteria</taxon>
        <taxon>Pseudomonadati</taxon>
        <taxon>Pseudomonadota</taxon>
        <taxon>Alphaproteobacteria</taxon>
        <taxon>Sphingomonadales</taxon>
        <taxon>Sphingomonadaceae</taxon>
        <taxon>Sphingomonas</taxon>
    </lineage>
</organism>
<evidence type="ECO:0000313" key="1">
    <source>
        <dbReference type="EMBL" id="MBB4841044.1"/>
    </source>
</evidence>